<accession>A2EDF8</accession>
<dbReference type="InterPro" id="IPR032675">
    <property type="entry name" value="LRR_dom_sf"/>
</dbReference>
<gene>
    <name evidence="1" type="ORF">TVAG_394940</name>
</gene>
<dbReference type="InterPro" id="IPR026906">
    <property type="entry name" value="LRR_5"/>
</dbReference>
<dbReference type="RefSeq" id="XP_001321545.1">
    <property type="nucleotide sequence ID" value="XM_001321510.1"/>
</dbReference>
<dbReference type="VEuPathDB" id="TrichDB:TVAG_394970"/>
<dbReference type="STRING" id="5722.A2EDF8"/>
<protein>
    <recommendedName>
        <fullName evidence="3">Surface antigen BspA-like</fullName>
    </recommendedName>
</protein>
<dbReference type="KEGG" id="tva:4767239"/>
<dbReference type="PANTHER" id="PTHR45661">
    <property type="entry name" value="SURFACE ANTIGEN"/>
    <property type="match status" value="1"/>
</dbReference>
<dbReference type="InParanoid" id="A2EDF8"/>
<reference evidence="1" key="1">
    <citation type="submission" date="2006-10" db="EMBL/GenBank/DDBJ databases">
        <authorList>
            <person name="Amadeo P."/>
            <person name="Zhao Q."/>
            <person name="Wortman J."/>
            <person name="Fraser-Liggett C."/>
            <person name="Carlton J."/>
        </authorList>
    </citation>
    <scope>NUCLEOTIDE SEQUENCE</scope>
    <source>
        <strain evidence="1">G3</strain>
    </source>
</reference>
<dbReference type="VEuPathDB" id="TrichDB:TVAGG3_0724940"/>
<evidence type="ECO:0008006" key="3">
    <source>
        <dbReference type="Google" id="ProtNLM"/>
    </source>
</evidence>
<dbReference type="Pfam" id="PF13306">
    <property type="entry name" value="LRR_5"/>
    <property type="match status" value="2"/>
</dbReference>
<keyword evidence="2" id="KW-1185">Reference proteome</keyword>
<dbReference type="SUPFAM" id="SSF52058">
    <property type="entry name" value="L domain-like"/>
    <property type="match status" value="1"/>
</dbReference>
<dbReference type="EMBL" id="DS113360">
    <property type="protein sequence ID" value="EAY09322.1"/>
    <property type="molecule type" value="Genomic_DNA"/>
</dbReference>
<evidence type="ECO:0000313" key="1">
    <source>
        <dbReference type="EMBL" id="EAY09322.1"/>
    </source>
</evidence>
<dbReference type="InterPro" id="IPR053139">
    <property type="entry name" value="Surface_bspA-like"/>
</dbReference>
<organism evidence="1 2">
    <name type="scientific">Trichomonas vaginalis (strain ATCC PRA-98 / G3)</name>
    <dbReference type="NCBI Taxonomy" id="412133"/>
    <lineage>
        <taxon>Eukaryota</taxon>
        <taxon>Metamonada</taxon>
        <taxon>Parabasalia</taxon>
        <taxon>Trichomonadida</taxon>
        <taxon>Trichomonadidae</taxon>
        <taxon>Trichomonas</taxon>
    </lineage>
</organism>
<dbReference type="AlphaFoldDB" id="A2EDF8"/>
<proteinExistence type="predicted"/>
<sequence length="311" mass="34811">MSQGVQYDSDDRYVLIKLPSGTRTFTVPSSVQRIQAGKTGNSAFLLCKSTIQSVYFEQNSQLTDLQSFCFSETSVETVDFSHCNNLIIFTESLFSNCLSLQSIIFPPNLEQIGKDCFSSSSITSLDIPNSVTIINDFQDCKSLTSISITSNSNLKSIGILKNLAISQFYIPKSVTSIKYFPKCPISIFTVHQENPNLNTDGTAIYNKTFSVMYCISSYISFDYNVNNKVRKITENCFTGSNINTLSFPQHPIELSREVFYTSSIKNLVFNNEMYLKEIPLNAISWNSKLTSVTLPETLTVIGNYSFSHCTS</sequence>
<dbReference type="Gene3D" id="3.80.10.10">
    <property type="entry name" value="Ribonuclease Inhibitor"/>
    <property type="match status" value="1"/>
</dbReference>
<name>A2EDF8_TRIV3</name>
<reference evidence="1" key="2">
    <citation type="journal article" date="2007" name="Science">
        <title>Draft genome sequence of the sexually transmitted pathogen Trichomonas vaginalis.</title>
        <authorList>
            <person name="Carlton J.M."/>
            <person name="Hirt R.P."/>
            <person name="Silva J.C."/>
            <person name="Delcher A.L."/>
            <person name="Schatz M."/>
            <person name="Zhao Q."/>
            <person name="Wortman J.R."/>
            <person name="Bidwell S.L."/>
            <person name="Alsmark U.C.M."/>
            <person name="Besteiro S."/>
            <person name="Sicheritz-Ponten T."/>
            <person name="Noel C.J."/>
            <person name="Dacks J.B."/>
            <person name="Foster P.G."/>
            <person name="Simillion C."/>
            <person name="Van de Peer Y."/>
            <person name="Miranda-Saavedra D."/>
            <person name="Barton G.J."/>
            <person name="Westrop G.D."/>
            <person name="Mueller S."/>
            <person name="Dessi D."/>
            <person name="Fiori P.L."/>
            <person name="Ren Q."/>
            <person name="Paulsen I."/>
            <person name="Zhang H."/>
            <person name="Bastida-Corcuera F.D."/>
            <person name="Simoes-Barbosa A."/>
            <person name="Brown M.T."/>
            <person name="Hayes R.D."/>
            <person name="Mukherjee M."/>
            <person name="Okumura C.Y."/>
            <person name="Schneider R."/>
            <person name="Smith A.J."/>
            <person name="Vanacova S."/>
            <person name="Villalvazo M."/>
            <person name="Haas B.J."/>
            <person name="Pertea M."/>
            <person name="Feldblyum T.V."/>
            <person name="Utterback T.R."/>
            <person name="Shu C.L."/>
            <person name="Osoegawa K."/>
            <person name="de Jong P.J."/>
            <person name="Hrdy I."/>
            <person name="Horvathova L."/>
            <person name="Zubacova Z."/>
            <person name="Dolezal P."/>
            <person name="Malik S.B."/>
            <person name="Logsdon J.M. Jr."/>
            <person name="Henze K."/>
            <person name="Gupta A."/>
            <person name="Wang C.C."/>
            <person name="Dunne R.L."/>
            <person name="Upcroft J.A."/>
            <person name="Upcroft P."/>
            <person name="White O."/>
            <person name="Salzberg S.L."/>
            <person name="Tang P."/>
            <person name="Chiu C.-H."/>
            <person name="Lee Y.-S."/>
            <person name="Embley T.M."/>
            <person name="Coombs G.H."/>
            <person name="Mottram J.C."/>
            <person name="Tachezy J."/>
            <person name="Fraser-Liggett C.M."/>
            <person name="Johnson P.J."/>
        </authorList>
    </citation>
    <scope>NUCLEOTIDE SEQUENCE [LARGE SCALE GENOMIC DNA]</scope>
    <source>
        <strain evidence="1">G3</strain>
    </source>
</reference>
<dbReference type="Proteomes" id="UP000001542">
    <property type="component" value="Unassembled WGS sequence"/>
</dbReference>
<dbReference type="PANTHER" id="PTHR45661:SF3">
    <property type="entry name" value="IG-LIKE DOMAIN-CONTAINING PROTEIN"/>
    <property type="match status" value="1"/>
</dbReference>
<evidence type="ECO:0000313" key="2">
    <source>
        <dbReference type="Proteomes" id="UP000001542"/>
    </source>
</evidence>